<dbReference type="Pfam" id="PF25842">
    <property type="entry name" value="NfeD_TM"/>
    <property type="match status" value="1"/>
</dbReference>
<dbReference type="AlphaFoldDB" id="A0A2A6DYY6"/>
<dbReference type="Gene3D" id="2.40.50.140">
    <property type="entry name" value="Nucleic acid-binding proteins"/>
    <property type="match status" value="1"/>
</dbReference>
<dbReference type="InterPro" id="IPR012340">
    <property type="entry name" value="NA-bd_OB-fold"/>
</dbReference>
<dbReference type="EMBL" id="MOXJ01000022">
    <property type="protein sequence ID" value="PDO09974.1"/>
    <property type="molecule type" value="Genomic_DNA"/>
</dbReference>
<dbReference type="PROSITE" id="PS51257">
    <property type="entry name" value="PROKAR_LIPOPROTEIN"/>
    <property type="match status" value="1"/>
</dbReference>
<proteinExistence type="predicted"/>
<organism evidence="3 4">
    <name type="scientific">Candidatus Reconcilbacillus cellulovorans</name>
    <dbReference type="NCBI Taxonomy" id="1906605"/>
    <lineage>
        <taxon>Bacteria</taxon>
        <taxon>Bacillati</taxon>
        <taxon>Bacillota</taxon>
        <taxon>Bacilli</taxon>
        <taxon>Bacillales</taxon>
        <taxon>Paenibacillaceae</taxon>
        <taxon>Candidatus Reconcilbacillus</taxon>
    </lineage>
</organism>
<keyword evidence="1" id="KW-0812">Transmembrane</keyword>
<dbReference type="InterPro" id="IPR058653">
    <property type="entry name" value="NfeD2_TM"/>
</dbReference>
<evidence type="ECO:0000313" key="3">
    <source>
        <dbReference type="EMBL" id="PDO09974.1"/>
    </source>
</evidence>
<comment type="caution">
    <text evidence="3">The sequence shown here is derived from an EMBL/GenBank/DDBJ whole genome shotgun (WGS) entry which is preliminary data.</text>
</comment>
<accession>A0A2A6DYY6</accession>
<feature type="domain" description="Membrane protein NfeD2 N-terminal transmembrane" evidence="2">
    <location>
        <begin position="8"/>
        <end position="98"/>
    </location>
</feature>
<feature type="transmembrane region" description="Helical" evidence="1">
    <location>
        <begin position="71"/>
        <end position="91"/>
    </location>
</feature>
<dbReference type="Proteomes" id="UP000243688">
    <property type="component" value="Unassembled WGS sequence"/>
</dbReference>
<evidence type="ECO:0000256" key="1">
    <source>
        <dbReference type="SAM" id="Phobius"/>
    </source>
</evidence>
<evidence type="ECO:0000259" key="2">
    <source>
        <dbReference type="Pfam" id="PF25842"/>
    </source>
</evidence>
<sequence length="182" mass="19020">MKGGNFCLTALYAVLLAVGCVYALAVLIFGDGFASDVWPVLHPTVIIAALAAFGGFGLFLQRMTSWREPTVAGVSLCGALTVSALAFFLYVRPMRNAERSIAYSRTELAGRPARVSVAIPPSGYGEVIIKVGAGMTNEIAVSLDGSPIASGEKVVVVDVRPDALVVATWEDGPASGRAEETE</sequence>
<protein>
    <recommendedName>
        <fullName evidence="2">Membrane protein NfeD2 N-terminal transmembrane domain-containing protein</fullName>
    </recommendedName>
</protein>
<name>A0A2A6DYY6_9BACL</name>
<keyword evidence="1" id="KW-0472">Membrane</keyword>
<keyword evidence="1" id="KW-1133">Transmembrane helix</keyword>
<feature type="transmembrane region" description="Helical" evidence="1">
    <location>
        <begin position="39"/>
        <end position="59"/>
    </location>
</feature>
<evidence type="ECO:0000313" key="4">
    <source>
        <dbReference type="Proteomes" id="UP000243688"/>
    </source>
</evidence>
<gene>
    <name evidence="3" type="ORF">BLM47_09600</name>
</gene>
<reference evidence="3 4" key="1">
    <citation type="submission" date="2016-12" db="EMBL/GenBank/DDBJ databases">
        <title>Candidatus Reconcilibacillus cellulovorans genome.</title>
        <authorList>
            <person name="Kolinko S."/>
            <person name="Wu Y.-W."/>
            <person name="Tachea F."/>
            <person name="Denzel E."/>
            <person name="Hiras J."/>
            <person name="Baecker N."/>
            <person name="Chan L.J."/>
            <person name="Eichorst S.A."/>
            <person name="Frey D."/>
            <person name="Adams P.D."/>
            <person name="Pray T."/>
            <person name="Tanjore D."/>
            <person name="Petzold C.J."/>
            <person name="Gladden J.M."/>
            <person name="Simmons B.A."/>
            <person name="Singer S.W."/>
        </authorList>
    </citation>
    <scope>NUCLEOTIDE SEQUENCE [LARGE SCALE GENOMIC DNA]</scope>
    <source>
        <strain evidence="3">JTherm</strain>
    </source>
</reference>